<dbReference type="EMBL" id="NVUS01000005">
    <property type="protein sequence ID" value="PCJ02095.1"/>
    <property type="molecule type" value="Genomic_DNA"/>
</dbReference>
<dbReference type="UniPathway" id="UPA00219"/>
<gene>
    <name evidence="13" type="primary">mviN</name>
    <name evidence="10" type="synonym">murJ</name>
    <name evidence="13" type="ORF">COB13_05740</name>
</gene>
<keyword evidence="5 10" id="KW-0573">Peptidoglycan synthesis</keyword>
<dbReference type="NCBIfam" id="TIGR01695">
    <property type="entry name" value="murJ_mviN"/>
    <property type="match status" value="1"/>
</dbReference>
<protein>
    <recommendedName>
        <fullName evidence="10">Probable lipid II flippase MurJ</fullName>
    </recommendedName>
</protein>
<feature type="transmembrane region" description="Helical" evidence="10">
    <location>
        <begin position="445"/>
        <end position="466"/>
    </location>
</feature>
<evidence type="ECO:0000256" key="3">
    <source>
        <dbReference type="ARBA" id="ARBA00022692"/>
    </source>
</evidence>
<keyword evidence="10 11" id="KW-0813">Transport</keyword>
<dbReference type="PANTHER" id="PTHR47019:SF1">
    <property type="entry name" value="LIPID II FLIPPASE MURJ"/>
    <property type="match status" value="1"/>
</dbReference>
<comment type="caution">
    <text evidence="10">Lacks conserved residue(s) required for the propagation of feature annotation.</text>
</comment>
<sequence>MKFAKNALTVGMMTMLSRILGFVRDMLLAAVLGTGPIAGAFIVAFRIPNLFRRIFAEGAFNAAFIPLYNKKVEKHGEAAATKFASEAMSGLVLILLILTALFEIFMPTLLGGIAWGFRADSSKYNLAVELARIMFPYLIFLSVMALIAGILNSFHKFAIAALVPVLLNVVLVSAIILLVLFNIIQQETVARYLSYAVTFAGFVQVAAIWYYCKKQGYLPHFTRPRFNKDIKELVKLGIPGVIAGGITQINIVIGTGIATSYAGAVSYLYYADRLYQLPLGVVGVAVGVVLLPSLSRAFAAHDKAEANDLQNRALEFSMMLTIPAMVAFFFIAEVVVSVLFERGRFNAPATQETAIVLRAFATGLPAFVAIKVFSPGFFANEDTKTPMYFGIASIIANTIMALIFAEYWQHVGIAVATSIAAWMNLLLLATTLYMRGHFHLDRKCIKTLPMIAIASLLMGACIYYSATYLSPWLSADNNDILRGGLMFLLVIEGALTYGLFLHYTGALTLSEMKGFVKRKNKTSKPLEKAKNSSDNSSTDKKS</sequence>
<dbReference type="GO" id="GO:0071555">
    <property type="term" value="P:cell wall organization"/>
    <property type="evidence" value="ECO:0007669"/>
    <property type="project" value="UniProtKB-UniRule"/>
</dbReference>
<keyword evidence="4 10" id="KW-0133">Cell shape</keyword>
<dbReference type="CDD" id="cd13123">
    <property type="entry name" value="MATE_MurJ_like"/>
    <property type="match status" value="1"/>
</dbReference>
<comment type="pathway">
    <text evidence="10">Cell wall biogenesis; peptidoglycan biosynthesis.</text>
</comment>
<comment type="caution">
    <text evidence="13">The sequence shown here is derived from an EMBL/GenBank/DDBJ whole genome shotgun (WGS) entry which is preliminary data.</text>
</comment>
<evidence type="ECO:0000256" key="2">
    <source>
        <dbReference type="ARBA" id="ARBA00022475"/>
    </source>
</evidence>
<feature type="transmembrane region" description="Helical" evidence="10">
    <location>
        <begin position="411"/>
        <end position="433"/>
    </location>
</feature>
<dbReference type="AlphaFoldDB" id="A0A2A4Z536"/>
<feature type="transmembrane region" description="Helical" evidence="10">
    <location>
        <begin position="158"/>
        <end position="180"/>
    </location>
</feature>
<feature type="transmembrane region" description="Helical" evidence="10">
    <location>
        <begin position="320"/>
        <end position="340"/>
    </location>
</feature>
<feature type="transmembrane region" description="Helical" evidence="10">
    <location>
        <begin position="277"/>
        <end position="299"/>
    </location>
</feature>
<feature type="transmembrane region" description="Helical" evidence="10">
    <location>
        <begin position="386"/>
        <end position="405"/>
    </location>
</feature>
<feature type="transmembrane region" description="Helical" evidence="10">
    <location>
        <begin position="486"/>
        <end position="509"/>
    </location>
</feature>
<proteinExistence type="inferred from homology"/>
<dbReference type="HAMAP" id="MF_02078">
    <property type="entry name" value="MurJ_MviN"/>
    <property type="match status" value="1"/>
</dbReference>
<evidence type="ECO:0000256" key="7">
    <source>
        <dbReference type="ARBA" id="ARBA00023136"/>
    </source>
</evidence>
<evidence type="ECO:0000256" key="1">
    <source>
        <dbReference type="ARBA" id="ARBA00004651"/>
    </source>
</evidence>
<accession>A0A2A4Z536</accession>
<evidence type="ECO:0000256" key="8">
    <source>
        <dbReference type="ARBA" id="ARBA00060041"/>
    </source>
</evidence>
<dbReference type="GO" id="GO:0008360">
    <property type="term" value="P:regulation of cell shape"/>
    <property type="evidence" value="ECO:0007669"/>
    <property type="project" value="UniProtKB-UniRule"/>
</dbReference>
<feature type="transmembrane region" description="Helical" evidence="10">
    <location>
        <begin position="355"/>
        <end position="374"/>
    </location>
</feature>
<keyword evidence="2 10" id="KW-1003">Cell membrane</keyword>
<dbReference type="GO" id="GO:0015648">
    <property type="term" value="F:lipid-linked peptidoglycan transporter activity"/>
    <property type="evidence" value="ECO:0007669"/>
    <property type="project" value="UniProtKB-UniRule"/>
</dbReference>
<name>A0A2A4Z536_9PROT</name>
<feature type="transmembrane region" description="Helical" evidence="10">
    <location>
        <begin position="133"/>
        <end position="151"/>
    </location>
</feature>
<keyword evidence="7 10" id="KW-0472">Membrane</keyword>
<evidence type="ECO:0000256" key="4">
    <source>
        <dbReference type="ARBA" id="ARBA00022960"/>
    </source>
</evidence>
<keyword evidence="3 10" id="KW-0812">Transmembrane</keyword>
<comment type="function">
    <text evidence="8 10 11">Involved in peptidoglycan biosynthesis. Transports lipid-linked peptidoglycan precursors from the inner to the outer leaflet of the cytoplasmic membrane.</text>
</comment>
<comment type="similarity">
    <text evidence="9 10 11">Belongs to the MurJ/MviN family.</text>
</comment>
<dbReference type="GO" id="GO:0034204">
    <property type="term" value="P:lipid translocation"/>
    <property type="evidence" value="ECO:0007669"/>
    <property type="project" value="TreeGrafter"/>
</dbReference>
<dbReference type="PANTHER" id="PTHR47019">
    <property type="entry name" value="LIPID II FLIPPASE MURJ"/>
    <property type="match status" value="1"/>
</dbReference>
<dbReference type="PRINTS" id="PR01806">
    <property type="entry name" value="VIRFACTRMVIN"/>
</dbReference>
<evidence type="ECO:0000256" key="9">
    <source>
        <dbReference type="ARBA" id="ARBA00061532"/>
    </source>
</evidence>
<evidence type="ECO:0000256" key="12">
    <source>
        <dbReference type="SAM" id="MobiDB-lite"/>
    </source>
</evidence>
<comment type="subcellular location">
    <subcellularLocation>
        <location evidence="10">Cell inner membrane</location>
        <topology evidence="10">Multi-pass membrane protein</topology>
    </subcellularLocation>
    <subcellularLocation>
        <location evidence="1">Cell membrane</location>
        <topology evidence="1">Multi-pass membrane protein</topology>
    </subcellularLocation>
</comment>
<organism evidence="13">
    <name type="scientific">OCS116 cluster bacterium</name>
    <dbReference type="NCBI Taxonomy" id="2030921"/>
    <lineage>
        <taxon>Bacteria</taxon>
        <taxon>Pseudomonadati</taxon>
        <taxon>Pseudomonadota</taxon>
        <taxon>Alphaproteobacteria</taxon>
        <taxon>OCS116 cluster</taxon>
    </lineage>
</organism>
<dbReference type="GO" id="GO:0005886">
    <property type="term" value="C:plasma membrane"/>
    <property type="evidence" value="ECO:0007669"/>
    <property type="project" value="UniProtKB-SubCell"/>
</dbReference>
<evidence type="ECO:0000256" key="5">
    <source>
        <dbReference type="ARBA" id="ARBA00022984"/>
    </source>
</evidence>
<evidence type="ECO:0000256" key="10">
    <source>
        <dbReference type="HAMAP-Rule" id="MF_02078"/>
    </source>
</evidence>
<evidence type="ECO:0000256" key="6">
    <source>
        <dbReference type="ARBA" id="ARBA00022989"/>
    </source>
</evidence>
<dbReference type="InterPro" id="IPR004268">
    <property type="entry name" value="MurJ"/>
</dbReference>
<evidence type="ECO:0000313" key="13">
    <source>
        <dbReference type="EMBL" id="PCJ02095.1"/>
    </source>
</evidence>
<dbReference type="GO" id="GO:0009252">
    <property type="term" value="P:peptidoglycan biosynthetic process"/>
    <property type="evidence" value="ECO:0007669"/>
    <property type="project" value="UniProtKB-UniRule"/>
</dbReference>
<reference evidence="13" key="2">
    <citation type="journal article" date="2018" name="ISME J.">
        <title>A dynamic microbial community with high functional redundancy inhabits the cold, oxic subseafloor aquifer.</title>
        <authorList>
            <person name="Tully B.J."/>
            <person name="Wheat C.G."/>
            <person name="Glazer B.T."/>
            <person name="Huber J.A."/>
        </authorList>
    </citation>
    <scope>NUCLEOTIDE SEQUENCE</scope>
    <source>
        <strain evidence="13">NORP83</strain>
    </source>
</reference>
<evidence type="ECO:0000256" key="11">
    <source>
        <dbReference type="PIRNR" id="PIRNR002869"/>
    </source>
</evidence>
<dbReference type="Pfam" id="PF03023">
    <property type="entry name" value="MurJ"/>
    <property type="match status" value="1"/>
</dbReference>
<keyword evidence="10 11" id="KW-0961">Cell wall biogenesis/degradation</keyword>
<feature type="transmembrane region" description="Helical" evidence="10">
    <location>
        <begin position="192"/>
        <end position="212"/>
    </location>
</feature>
<feature type="compositionally biased region" description="Basic and acidic residues" evidence="12">
    <location>
        <begin position="524"/>
        <end position="542"/>
    </location>
</feature>
<reference key="1">
    <citation type="submission" date="2017-08" db="EMBL/GenBank/DDBJ databases">
        <title>A dynamic microbial community with high functional redundancy inhabits the cold, oxic subseafloor aquifer.</title>
        <authorList>
            <person name="Tully B.J."/>
            <person name="Wheat C.G."/>
            <person name="Glazer B.T."/>
            <person name="Huber J.A."/>
        </authorList>
    </citation>
    <scope>NUCLEOTIDE SEQUENCE [LARGE SCALE GENOMIC DNA]</scope>
</reference>
<dbReference type="InterPro" id="IPR051050">
    <property type="entry name" value="Lipid_II_flippase_MurJ/MviN"/>
</dbReference>
<keyword evidence="6 10" id="KW-1133">Transmembrane helix</keyword>
<keyword evidence="10" id="KW-0997">Cell inner membrane</keyword>
<feature type="transmembrane region" description="Helical" evidence="10">
    <location>
        <begin position="90"/>
        <end position="113"/>
    </location>
</feature>
<dbReference type="PIRSF" id="PIRSF002869">
    <property type="entry name" value="MviN"/>
    <property type="match status" value="1"/>
</dbReference>
<feature type="region of interest" description="Disordered" evidence="12">
    <location>
        <begin position="520"/>
        <end position="542"/>
    </location>
</feature>